<sequence>MVLLRPPSPSCSHRYCASATMPAHLLKWLVGVASVAVGAAAAATAESAQGGARGSGPYPSAADYVIVGGGTAGCVLAARLCARFPAASVVLIERGRPRTPAQEFKVRAMSAVPDAWVDPALTEAWASEANPGLGGRPVTLLTGATLGGSSSINSGQWSVPVAPYASTLGVDGLTEAAAQRFYDAAARVVHPVVPPPSVTPVYTEKYLAAAAAAGVPILSPPPLRGDSRGDGIWVSPMTADAGGRRRDACTAYLDPVVRPGGACASNLVLLLGTTVTKVVLSERRADGDGARYKATGVEVVPSAPVDKSSAAARAAAAAADAAAGRGPTTIAARRQVLLTAGPFGSPKILQLSGIGPAASLRAAGILPRVELPVGAAARSRAATVLIAAYRGVPLAPTANVTARTAPTAVATWRSGGGGVVGTVVTSAFGRLAATHSSVVVSWAPPGAKPEGVPLLVSTCLGVPAAAATMAVADAASPAAPLRVAPNLLGGGGADGAAEVAAAIACLTRLRRVTAALPSAFELVDVTPPPGVAVNADLVRGSATSAHHTVGGAAVGPVLTPSLGVRGVDGLRVIDASAIPSIPASSGLLATVYMLAEYAAEQLVEGQGPWGEA</sequence>
<dbReference type="InterPro" id="IPR000172">
    <property type="entry name" value="GMC_OxRdtase_N"/>
</dbReference>
<evidence type="ECO:0000256" key="3">
    <source>
        <dbReference type="ARBA" id="ARBA00022630"/>
    </source>
</evidence>
<dbReference type="PIRSF" id="PIRSF000137">
    <property type="entry name" value="Alcohol_oxidase"/>
    <property type="match status" value="1"/>
</dbReference>
<evidence type="ECO:0000256" key="4">
    <source>
        <dbReference type="ARBA" id="ARBA00022827"/>
    </source>
</evidence>
<dbReference type="PANTHER" id="PTHR11552:SF147">
    <property type="entry name" value="CHOLINE DEHYDROGENASE, MITOCHONDRIAL"/>
    <property type="match status" value="1"/>
</dbReference>
<dbReference type="PANTHER" id="PTHR11552">
    <property type="entry name" value="GLUCOSE-METHANOL-CHOLINE GMC OXIDOREDUCTASE"/>
    <property type="match status" value="1"/>
</dbReference>
<feature type="domain" description="Glucose-methanol-choline oxidoreductase N-terminal" evidence="6">
    <location>
        <begin position="341"/>
        <end position="355"/>
    </location>
</feature>
<evidence type="ECO:0000256" key="2">
    <source>
        <dbReference type="ARBA" id="ARBA00010790"/>
    </source>
</evidence>
<gene>
    <name evidence="7" type="ORF">BU14_0313s0014</name>
</gene>
<dbReference type="SUPFAM" id="SSF51905">
    <property type="entry name" value="FAD/NAD(P)-binding domain"/>
    <property type="match status" value="1"/>
</dbReference>
<dbReference type="GO" id="GO:0016614">
    <property type="term" value="F:oxidoreductase activity, acting on CH-OH group of donors"/>
    <property type="evidence" value="ECO:0007669"/>
    <property type="project" value="InterPro"/>
</dbReference>
<accession>A0A1X6NZI9</accession>
<dbReference type="Gene3D" id="3.30.410.40">
    <property type="match status" value="1"/>
</dbReference>
<dbReference type="Proteomes" id="UP000218209">
    <property type="component" value="Unassembled WGS sequence"/>
</dbReference>
<dbReference type="EMBL" id="KV918967">
    <property type="protein sequence ID" value="OSX74029.1"/>
    <property type="molecule type" value="Genomic_DNA"/>
</dbReference>
<keyword evidence="4 5" id="KW-0274">FAD</keyword>
<dbReference type="Gene3D" id="3.50.50.60">
    <property type="entry name" value="FAD/NAD(P)-binding domain"/>
    <property type="match status" value="1"/>
</dbReference>
<evidence type="ECO:0000259" key="6">
    <source>
        <dbReference type="PROSITE" id="PS00624"/>
    </source>
</evidence>
<dbReference type="InterPro" id="IPR036188">
    <property type="entry name" value="FAD/NAD-bd_sf"/>
</dbReference>
<dbReference type="Pfam" id="PF00732">
    <property type="entry name" value="GMC_oxred_N"/>
    <property type="match status" value="1"/>
</dbReference>
<dbReference type="InterPro" id="IPR012132">
    <property type="entry name" value="GMC_OxRdtase"/>
</dbReference>
<comment type="similarity">
    <text evidence="2">Belongs to the GMC oxidoreductase family.</text>
</comment>
<dbReference type="Pfam" id="PF05199">
    <property type="entry name" value="GMC_oxred_C"/>
    <property type="match status" value="1"/>
</dbReference>
<evidence type="ECO:0000313" key="8">
    <source>
        <dbReference type="Proteomes" id="UP000218209"/>
    </source>
</evidence>
<evidence type="ECO:0000256" key="1">
    <source>
        <dbReference type="ARBA" id="ARBA00001974"/>
    </source>
</evidence>
<comment type="cofactor">
    <cofactor evidence="1 5">
        <name>FAD</name>
        <dbReference type="ChEBI" id="CHEBI:57692"/>
    </cofactor>
</comment>
<keyword evidence="3" id="KW-0285">Flavoprotein</keyword>
<protein>
    <recommendedName>
        <fullName evidence="6">Glucose-methanol-choline oxidoreductase N-terminal domain-containing protein</fullName>
    </recommendedName>
</protein>
<feature type="binding site" evidence="5">
    <location>
        <position position="275"/>
    </location>
    <ligand>
        <name>FAD</name>
        <dbReference type="ChEBI" id="CHEBI:57692"/>
    </ligand>
</feature>
<dbReference type="InterPro" id="IPR007867">
    <property type="entry name" value="GMC_OxRtase_C"/>
</dbReference>
<proteinExistence type="inferred from homology"/>
<organism evidence="7 8">
    <name type="scientific">Porphyra umbilicalis</name>
    <name type="common">Purple laver</name>
    <name type="synonym">Red alga</name>
    <dbReference type="NCBI Taxonomy" id="2786"/>
    <lineage>
        <taxon>Eukaryota</taxon>
        <taxon>Rhodophyta</taxon>
        <taxon>Bangiophyceae</taxon>
        <taxon>Bangiales</taxon>
        <taxon>Bangiaceae</taxon>
        <taxon>Porphyra</taxon>
    </lineage>
</organism>
<dbReference type="OrthoDB" id="269227at2759"/>
<evidence type="ECO:0000256" key="5">
    <source>
        <dbReference type="PIRSR" id="PIRSR000137-2"/>
    </source>
</evidence>
<dbReference type="PROSITE" id="PS00624">
    <property type="entry name" value="GMC_OXRED_2"/>
    <property type="match status" value="1"/>
</dbReference>
<dbReference type="GO" id="GO:0050660">
    <property type="term" value="F:flavin adenine dinucleotide binding"/>
    <property type="evidence" value="ECO:0007669"/>
    <property type="project" value="InterPro"/>
</dbReference>
<evidence type="ECO:0000313" key="7">
    <source>
        <dbReference type="EMBL" id="OSX74029.1"/>
    </source>
</evidence>
<reference evidence="7 8" key="1">
    <citation type="submission" date="2017-03" db="EMBL/GenBank/DDBJ databases">
        <title>WGS assembly of Porphyra umbilicalis.</title>
        <authorList>
            <person name="Brawley S.H."/>
            <person name="Blouin N.A."/>
            <person name="Ficko-Blean E."/>
            <person name="Wheeler G.L."/>
            <person name="Lohr M."/>
            <person name="Goodson H.V."/>
            <person name="Jenkins J.W."/>
            <person name="Blaby-Haas C.E."/>
            <person name="Helliwell K.E."/>
            <person name="Chan C."/>
            <person name="Marriage T."/>
            <person name="Bhattacharya D."/>
            <person name="Klein A.S."/>
            <person name="Badis Y."/>
            <person name="Brodie J."/>
            <person name="Cao Y."/>
            <person name="Collen J."/>
            <person name="Dittami S.M."/>
            <person name="Gachon C.M."/>
            <person name="Green B.R."/>
            <person name="Karpowicz S."/>
            <person name="Kim J.W."/>
            <person name="Kudahl U."/>
            <person name="Lin S."/>
            <person name="Michel G."/>
            <person name="Mittag M."/>
            <person name="Olson B.J."/>
            <person name="Pangilinan J."/>
            <person name="Peng Y."/>
            <person name="Qiu H."/>
            <person name="Shu S."/>
            <person name="Singer J.T."/>
            <person name="Smith A.G."/>
            <person name="Sprecher B.N."/>
            <person name="Wagner V."/>
            <person name="Wang W."/>
            <person name="Wang Z.-Y."/>
            <person name="Yan J."/>
            <person name="Yarish C."/>
            <person name="Zoeuner-Riek S."/>
            <person name="Zhuang Y."/>
            <person name="Zou Y."/>
            <person name="Lindquist E.A."/>
            <person name="Grimwood J."/>
            <person name="Barry K."/>
            <person name="Rokhsar D.S."/>
            <person name="Schmutz J."/>
            <person name="Stiller J.W."/>
            <person name="Grossman A.R."/>
            <person name="Prochnik S.E."/>
        </authorList>
    </citation>
    <scope>NUCLEOTIDE SEQUENCE [LARGE SCALE GENOMIC DNA]</scope>
    <source>
        <strain evidence="7">4086291</strain>
    </source>
</reference>
<dbReference type="AlphaFoldDB" id="A0A1X6NZI9"/>
<name>A0A1X6NZI9_PORUM</name>
<keyword evidence="8" id="KW-1185">Reference proteome</keyword>